<accession>A0A951PP81</accession>
<organism evidence="1 2">
    <name type="scientific">Symplocastrum torsivum CPER-KK1</name>
    <dbReference type="NCBI Taxonomy" id="450513"/>
    <lineage>
        <taxon>Bacteria</taxon>
        <taxon>Bacillati</taxon>
        <taxon>Cyanobacteriota</taxon>
        <taxon>Cyanophyceae</taxon>
        <taxon>Oscillatoriophycideae</taxon>
        <taxon>Oscillatoriales</taxon>
        <taxon>Microcoleaceae</taxon>
        <taxon>Symplocastrum</taxon>
    </lineage>
</organism>
<reference evidence="1" key="2">
    <citation type="journal article" date="2022" name="Microbiol. Resour. Announc.">
        <title>Metagenome Sequencing to Explore Phylogenomics of Terrestrial Cyanobacteria.</title>
        <authorList>
            <person name="Ward R.D."/>
            <person name="Stajich J.E."/>
            <person name="Johansen J.R."/>
            <person name="Huntemann M."/>
            <person name="Clum A."/>
            <person name="Foster B."/>
            <person name="Foster B."/>
            <person name="Roux S."/>
            <person name="Palaniappan K."/>
            <person name="Varghese N."/>
            <person name="Mukherjee S."/>
            <person name="Reddy T.B.K."/>
            <person name="Daum C."/>
            <person name="Copeland A."/>
            <person name="Chen I.A."/>
            <person name="Ivanova N.N."/>
            <person name="Kyrpides N.C."/>
            <person name="Shapiro N."/>
            <person name="Eloe-Fadrosh E.A."/>
            <person name="Pietrasiak N."/>
        </authorList>
    </citation>
    <scope>NUCLEOTIDE SEQUENCE</scope>
    <source>
        <strain evidence="1">CPER-KK1</strain>
    </source>
</reference>
<gene>
    <name evidence="1" type="ORF">KME25_25095</name>
</gene>
<proteinExistence type="predicted"/>
<evidence type="ECO:0000313" key="2">
    <source>
        <dbReference type="Proteomes" id="UP000753908"/>
    </source>
</evidence>
<dbReference type="SUPFAM" id="SSF52540">
    <property type="entry name" value="P-loop containing nucleoside triphosphate hydrolases"/>
    <property type="match status" value="1"/>
</dbReference>
<sequence length="624" mass="69009">MNSNLALAPDYDPTEFAPLHLLEQGDVDIWVRRRGVFLLDKSKETAKECEAGKLACAITVGASVVMSANPLAWLPLTIGAVGYIYTVFQEFQDTGSVRLIPMYRGKLGDILKVMEGGIAAERHPLEDQMEYLSEAEKDEVLLLNYRFGEVVSILGSAPPKVRFDLYRHLCDQFHARRDLLSGDEVKHYITAAVSPERRTAMPEQSHPVIEQREPKAIPSGTASLNAPQPTDQIPLNPLASPVNPPHVSLTSGQAGLEMLQSLAVSRRSTLLIGDTGSGKSVTQAYILSQLFELHPDAEVFVLSQKADSFCGLAEKGRVILFDPTEPGHALILINNIWSVYDTRRRLPESERPALSPVRLILADWLSINQALEELKSDEWVKSSKYLSKLADIIYNGRELNVCLLVDLQSYNLAAVGLKADRNSRKNFNLIGLGNYSIDELGMVNESYGVLTNLISDRYIVADESDRIALSATFKQLQPISKKNCRPLIFSSLASAQLALLPDLRKYKASSIAAAKKPLTVSEPAVETQSEAIPDETVSLDAPTEPINELKVSDSLAEPLKTIWLFAKKKNDWITVRNVYDQKFKVLEGKKVEQIHQYLGLLADTGLGEIDEEGKSHSSVGFRAY</sequence>
<dbReference type="EMBL" id="JAHHIF010000046">
    <property type="protein sequence ID" value="MBW4547690.1"/>
    <property type="molecule type" value="Genomic_DNA"/>
</dbReference>
<protein>
    <submittedName>
        <fullName evidence="1">Uncharacterized protein</fullName>
    </submittedName>
</protein>
<dbReference type="Proteomes" id="UP000753908">
    <property type="component" value="Unassembled WGS sequence"/>
</dbReference>
<dbReference type="AlphaFoldDB" id="A0A951PP81"/>
<evidence type="ECO:0000313" key="1">
    <source>
        <dbReference type="EMBL" id="MBW4547690.1"/>
    </source>
</evidence>
<comment type="caution">
    <text evidence="1">The sequence shown here is derived from an EMBL/GenBank/DDBJ whole genome shotgun (WGS) entry which is preliminary data.</text>
</comment>
<name>A0A951PP81_9CYAN</name>
<dbReference type="InterPro" id="IPR027417">
    <property type="entry name" value="P-loop_NTPase"/>
</dbReference>
<reference evidence="1" key="1">
    <citation type="submission" date="2021-05" db="EMBL/GenBank/DDBJ databases">
        <authorList>
            <person name="Pietrasiak N."/>
            <person name="Ward R."/>
            <person name="Stajich J.E."/>
            <person name="Kurbessoian T."/>
        </authorList>
    </citation>
    <scope>NUCLEOTIDE SEQUENCE</scope>
    <source>
        <strain evidence="1">CPER-KK1</strain>
    </source>
</reference>